<keyword evidence="2" id="KW-0808">Transferase</keyword>
<feature type="binding site" evidence="4">
    <location>
        <position position="134"/>
    </location>
    <ligand>
        <name>Zn(2+)</name>
        <dbReference type="ChEBI" id="CHEBI:29105"/>
    </ligand>
</feature>
<dbReference type="InterPro" id="IPR029035">
    <property type="entry name" value="DHS-like_NAD/FAD-binding_dom"/>
</dbReference>
<dbReference type="InterPro" id="IPR026591">
    <property type="entry name" value="Sirtuin_cat_small_dom_sf"/>
</dbReference>
<feature type="binding site" evidence="4">
    <location>
        <position position="131"/>
    </location>
    <ligand>
        <name>Zn(2+)</name>
        <dbReference type="ChEBI" id="CHEBI:29105"/>
    </ligand>
</feature>
<dbReference type="PANTHER" id="PTHR11085:SF10">
    <property type="entry name" value="NAD-DEPENDENT PROTEIN DEACYLASE SIRTUIN-5, MITOCHONDRIAL-RELATED"/>
    <property type="match status" value="1"/>
</dbReference>
<dbReference type="InterPro" id="IPR026590">
    <property type="entry name" value="Ssirtuin_cat_dom"/>
</dbReference>
<evidence type="ECO:0000313" key="12">
    <source>
        <dbReference type="Proteomes" id="UP000261257"/>
    </source>
</evidence>
<evidence type="ECO:0000313" key="10">
    <source>
        <dbReference type="Proteomes" id="UP000095651"/>
    </source>
</evidence>
<dbReference type="EC" id="2.3.1.286" evidence="1"/>
<dbReference type="AlphaFoldDB" id="A0A174MAE2"/>
<dbReference type="Proteomes" id="UP000261023">
    <property type="component" value="Unassembled WGS sequence"/>
</dbReference>
<dbReference type="EMBL" id="QSSQ01000049">
    <property type="protein sequence ID" value="RGL94777.1"/>
    <property type="molecule type" value="Genomic_DNA"/>
</dbReference>
<organism evidence="6 10">
    <name type="scientific">Hungatella hathewayi</name>
    <dbReference type="NCBI Taxonomy" id="154046"/>
    <lineage>
        <taxon>Bacteria</taxon>
        <taxon>Bacillati</taxon>
        <taxon>Bacillota</taxon>
        <taxon>Clostridia</taxon>
        <taxon>Lachnospirales</taxon>
        <taxon>Lachnospiraceae</taxon>
        <taxon>Hungatella</taxon>
    </lineage>
</organism>
<dbReference type="GO" id="GO:0046872">
    <property type="term" value="F:metal ion binding"/>
    <property type="evidence" value="ECO:0007669"/>
    <property type="project" value="UniProtKB-KW"/>
</dbReference>
<dbReference type="GO" id="GO:0016787">
    <property type="term" value="F:hydrolase activity"/>
    <property type="evidence" value="ECO:0007669"/>
    <property type="project" value="UniProtKB-KW"/>
</dbReference>
<dbReference type="Pfam" id="PF02146">
    <property type="entry name" value="SIR2"/>
    <property type="match status" value="1"/>
</dbReference>
<evidence type="ECO:0000256" key="1">
    <source>
        <dbReference type="ARBA" id="ARBA00012928"/>
    </source>
</evidence>
<evidence type="ECO:0000313" key="11">
    <source>
        <dbReference type="Proteomes" id="UP000261023"/>
    </source>
</evidence>
<dbReference type="GO" id="GO:0017136">
    <property type="term" value="F:histone deacetylase activity, NAD-dependent"/>
    <property type="evidence" value="ECO:0007669"/>
    <property type="project" value="TreeGrafter"/>
</dbReference>
<dbReference type="Proteomes" id="UP000263014">
    <property type="component" value="Unassembled WGS sequence"/>
</dbReference>
<keyword evidence="4" id="KW-0479">Metal-binding</keyword>
<evidence type="ECO:0000256" key="2">
    <source>
        <dbReference type="ARBA" id="ARBA00022679"/>
    </source>
</evidence>
<dbReference type="EMBL" id="CYZE01000025">
    <property type="protein sequence ID" value="CUP33303.1"/>
    <property type="molecule type" value="Genomic_DNA"/>
</dbReference>
<dbReference type="OrthoDB" id="9800582at2"/>
<feature type="binding site" evidence="4">
    <location>
        <position position="152"/>
    </location>
    <ligand>
        <name>Zn(2+)</name>
        <dbReference type="ChEBI" id="CHEBI:29105"/>
    </ligand>
</feature>
<evidence type="ECO:0000256" key="3">
    <source>
        <dbReference type="ARBA" id="ARBA00023027"/>
    </source>
</evidence>
<keyword evidence="3" id="KW-0520">NAD</keyword>
<accession>A0A174MAE2</accession>
<dbReference type="Gene3D" id="3.30.1600.10">
    <property type="entry name" value="SIR2/SIRT2 'Small Domain"/>
    <property type="match status" value="1"/>
</dbReference>
<evidence type="ECO:0000313" key="7">
    <source>
        <dbReference type="EMBL" id="RGD67962.1"/>
    </source>
</evidence>
<evidence type="ECO:0000256" key="4">
    <source>
        <dbReference type="PROSITE-ProRule" id="PRU00236"/>
    </source>
</evidence>
<dbReference type="EMBL" id="QTJW01000020">
    <property type="protein sequence ID" value="RGD67962.1"/>
    <property type="molecule type" value="Genomic_DNA"/>
</dbReference>
<keyword evidence="4" id="KW-0862">Zinc</keyword>
<sequence>MEGKISKLREILDESRYTVAICGSGMMEEGGFIGVKNPDKAYDIETKYGYSAEEIFSSAFYNTRPEFFFEFYKKEMLENPPEDTDSGPSLAAMERAGKLQCLITSNIYAKAQRAGCKNVVNLHGTIYENKCPHCGREYTMEQVRDAKKILLCDKCDIPIRPQVSLFGEMVDSRLMTKTSNEISKAEVLLLLGTTLDSEVFGNYVKYFTGRWLVIIHPNRHYLDDKADMLFLDYPKNILPGLGYK</sequence>
<evidence type="ECO:0000313" key="13">
    <source>
        <dbReference type="Proteomes" id="UP000263014"/>
    </source>
</evidence>
<protein>
    <recommendedName>
        <fullName evidence="1">protein acetyllysine N-acetyltransferase</fullName>
        <ecNumber evidence="1">2.3.1.286</ecNumber>
    </recommendedName>
</protein>
<feature type="binding site" evidence="4">
    <location>
        <position position="155"/>
    </location>
    <ligand>
        <name>Zn(2+)</name>
        <dbReference type="ChEBI" id="CHEBI:29105"/>
    </ligand>
</feature>
<dbReference type="Proteomes" id="UP000095651">
    <property type="component" value="Unassembled WGS sequence"/>
</dbReference>
<name>A0A174MAE2_9FIRM</name>
<feature type="active site" description="Proton acceptor" evidence="4">
    <location>
        <position position="123"/>
    </location>
</feature>
<dbReference type="InterPro" id="IPR050134">
    <property type="entry name" value="NAD-dep_sirtuin_deacylases"/>
</dbReference>
<feature type="domain" description="Deacetylase sirtuin-type" evidence="5">
    <location>
        <begin position="1"/>
        <end position="244"/>
    </location>
</feature>
<evidence type="ECO:0000313" key="6">
    <source>
        <dbReference type="EMBL" id="CUP33303.1"/>
    </source>
</evidence>
<dbReference type="EMBL" id="QSON01000001">
    <property type="protein sequence ID" value="RGJ08507.1"/>
    <property type="molecule type" value="Genomic_DNA"/>
</dbReference>
<proteinExistence type="predicted"/>
<dbReference type="Gene3D" id="3.40.50.1220">
    <property type="entry name" value="TPP-binding domain"/>
    <property type="match status" value="1"/>
</dbReference>
<evidence type="ECO:0000259" key="5">
    <source>
        <dbReference type="PROSITE" id="PS50305"/>
    </source>
</evidence>
<keyword evidence="6" id="KW-0378">Hydrolase</keyword>
<dbReference type="InterPro" id="IPR003000">
    <property type="entry name" value="Sirtuin"/>
</dbReference>
<dbReference type="RefSeq" id="WP_002600537.1">
    <property type="nucleotide sequence ID" value="NZ_CABIXC010000025.1"/>
</dbReference>
<gene>
    <name evidence="6" type="primary">cobB_3</name>
    <name evidence="7" type="ORF">DWX31_24715</name>
    <name evidence="9" type="ORF">DXC39_28645</name>
    <name evidence="8" type="ORF">DXD79_03730</name>
    <name evidence="6" type="ORF">ERS852407_05629</name>
</gene>
<dbReference type="PANTHER" id="PTHR11085">
    <property type="entry name" value="NAD-DEPENDENT PROTEIN DEACYLASE SIRTUIN-5, MITOCHONDRIAL-RELATED"/>
    <property type="match status" value="1"/>
</dbReference>
<dbReference type="PROSITE" id="PS50305">
    <property type="entry name" value="SIRTUIN"/>
    <property type="match status" value="1"/>
</dbReference>
<dbReference type="Proteomes" id="UP000261257">
    <property type="component" value="Unassembled WGS sequence"/>
</dbReference>
<evidence type="ECO:0000313" key="8">
    <source>
        <dbReference type="EMBL" id="RGJ08507.1"/>
    </source>
</evidence>
<reference evidence="11 12" key="2">
    <citation type="submission" date="2018-08" db="EMBL/GenBank/DDBJ databases">
        <title>A genome reference for cultivated species of the human gut microbiota.</title>
        <authorList>
            <person name="Zou Y."/>
            <person name="Xue W."/>
            <person name="Luo G."/>
        </authorList>
    </citation>
    <scope>NUCLEOTIDE SEQUENCE [LARGE SCALE GENOMIC DNA]</scope>
    <source>
        <strain evidence="7 11">AF19-13AC</strain>
        <strain evidence="9 12">TF05-11AC</strain>
        <strain evidence="8 13">TM09-12</strain>
    </source>
</reference>
<dbReference type="GO" id="GO:0070403">
    <property type="term" value="F:NAD+ binding"/>
    <property type="evidence" value="ECO:0007669"/>
    <property type="project" value="InterPro"/>
</dbReference>
<reference evidence="6 10" key="1">
    <citation type="submission" date="2015-09" db="EMBL/GenBank/DDBJ databases">
        <authorList>
            <consortium name="Pathogen Informatics"/>
        </authorList>
    </citation>
    <scope>NUCLEOTIDE SEQUENCE [LARGE SCALE GENOMIC DNA]</scope>
    <source>
        <strain evidence="6 10">2789STDY5608850</strain>
    </source>
</reference>
<dbReference type="SUPFAM" id="SSF52467">
    <property type="entry name" value="DHS-like NAD/FAD-binding domain"/>
    <property type="match status" value="1"/>
</dbReference>
<evidence type="ECO:0000313" key="9">
    <source>
        <dbReference type="EMBL" id="RGL94777.1"/>
    </source>
</evidence>